<dbReference type="EMBL" id="JACIIK010000003">
    <property type="protein sequence ID" value="MBB6201194.1"/>
    <property type="molecule type" value="Genomic_DNA"/>
</dbReference>
<organism evidence="2 3">
    <name type="scientific">Paraburkholderia fungorum</name>
    <dbReference type="NCBI Taxonomy" id="134537"/>
    <lineage>
        <taxon>Bacteria</taxon>
        <taxon>Pseudomonadati</taxon>
        <taxon>Pseudomonadota</taxon>
        <taxon>Betaproteobacteria</taxon>
        <taxon>Burkholderiales</taxon>
        <taxon>Burkholderiaceae</taxon>
        <taxon>Paraburkholderia</taxon>
    </lineage>
</organism>
<proteinExistence type="predicted"/>
<sequence>MTNPSQQHSTVNVVVPIEKRHQRKGQRRSQARACAPADCHQAYASDARRDGSDDEGPAGAAIGPSLRGAVTHRGGHLDTEAPSSTTHGATLMTQARPARFINRSNTARAVCERPPEICAAAFALVVGQALPKRTVAALARMTPARQVAPAHTMVAVDNLSGNFARALLAATPSNKRSDDARGRQSHAHFAGRLARMEQGLVEMQLEATELRSHYEDNLFYLALAASYVRSWMRSKVITTWLGSHHPDFAIVLDRLAKAADLAIEPGRPMRLPYSPTASPAIARKGKSGRRPRASIQPR</sequence>
<evidence type="ECO:0000313" key="3">
    <source>
        <dbReference type="Proteomes" id="UP000518681"/>
    </source>
</evidence>
<feature type="compositionally biased region" description="Polar residues" evidence="1">
    <location>
        <begin position="81"/>
        <end position="93"/>
    </location>
</feature>
<dbReference type="AlphaFoldDB" id="A0AAW3URZ1"/>
<feature type="compositionally biased region" description="Basic residues" evidence="1">
    <location>
        <begin position="283"/>
        <end position="292"/>
    </location>
</feature>
<protein>
    <recommendedName>
        <fullName evidence="4">RepB plasmid partition domain-containing protein</fullName>
    </recommendedName>
</protein>
<evidence type="ECO:0000256" key="1">
    <source>
        <dbReference type="SAM" id="MobiDB-lite"/>
    </source>
</evidence>
<accession>A0AAW3URZ1</accession>
<name>A0AAW3URZ1_9BURK</name>
<evidence type="ECO:0008006" key="4">
    <source>
        <dbReference type="Google" id="ProtNLM"/>
    </source>
</evidence>
<gene>
    <name evidence="2" type="ORF">GGD69_002043</name>
</gene>
<evidence type="ECO:0000313" key="2">
    <source>
        <dbReference type="EMBL" id="MBB6201194.1"/>
    </source>
</evidence>
<feature type="region of interest" description="Disordered" evidence="1">
    <location>
        <begin position="1"/>
        <end position="96"/>
    </location>
</feature>
<feature type="region of interest" description="Disordered" evidence="1">
    <location>
        <begin position="269"/>
        <end position="298"/>
    </location>
</feature>
<feature type="compositionally biased region" description="Polar residues" evidence="1">
    <location>
        <begin position="1"/>
        <end position="12"/>
    </location>
</feature>
<feature type="compositionally biased region" description="Basic residues" evidence="1">
    <location>
        <begin position="20"/>
        <end position="30"/>
    </location>
</feature>
<dbReference type="Proteomes" id="UP000518681">
    <property type="component" value="Unassembled WGS sequence"/>
</dbReference>
<reference evidence="2 3" key="1">
    <citation type="submission" date="2020-08" db="EMBL/GenBank/DDBJ databases">
        <title>Genomic Encyclopedia of Type Strains, Phase IV (KMG-V): Genome sequencing to study the core and pangenomes of soil and plant-associated prokaryotes.</title>
        <authorList>
            <person name="Whitman W."/>
        </authorList>
    </citation>
    <scope>NUCLEOTIDE SEQUENCE [LARGE SCALE GENOMIC DNA]</scope>
    <source>
        <strain evidence="2 3">SEMIA 4013</strain>
    </source>
</reference>
<comment type="caution">
    <text evidence="2">The sequence shown here is derived from an EMBL/GenBank/DDBJ whole genome shotgun (WGS) entry which is preliminary data.</text>
</comment>